<reference evidence="2 3" key="1">
    <citation type="submission" date="2020-02" db="EMBL/GenBank/DDBJ databases">
        <authorList>
            <person name="Li X.-J."/>
            <person name="Han X.-M."/>
        </authorList>
    </citation>
    <scope>NUCLEOTIDE SEQUENCE [LARGE SCALE GENOMIC DNA]</scope>
    <source>
        <strain evidence="2 3">CCTCC AB 2017055</strain>
    </source>
</reference>
<dbReference type="PANTHER" id="PTHR43784:SF2">
    <property type="entry name" value="GDSL-LIKE LIPASE_ACYLHYDROLASE, PUTATIVE (AFU_ORTHOLOGUE AFUA_2G00820)-RELATED"/>
    <property type="match status" value="1"/>
</dbReference>
<accession>A0A6L9SC58</accession>
<name>A0A6L9SC58_9ACTN</name>
<organism evidence="2 3">
    <name type="scientific">Phytoactinopolyspora halotolerans</name>
    <dbReference type="NCBI Taxonomy" id="1981512"/>
    <lineage>
        <taxon>Bacteria</taxon>
        <taxon>Bacillati</taxon>
        <taxon>Actinomycetota</taxon>
        <taxon>Actinomycetes</taxon>
        <taxon>Jiangellales</taxon>
        <taxon>Jiangellaceae</taxon>
        <taxon>Phytoactinopolyspora</taxon>
    </lineage>
</organism>
<gene>
    <name evidence="2" type="ORF">G1H10_21870</name>
</gene>
<dbReference type="SUPFAM" id="SSF52266">
    <property type="entry name" value="SGNH hydrolase"/>
    <property type="match status" value="1"/>
</dbReference>
<keyword evidence="3" id="KW-1185">Reference proteome</keyword>
<keyword evidence="2" id="KW-0378">Hydrolase</keyword>
<proteinExistence type="predicted"/>
<evidence type="ECO:0000313" key="3">
    <source>
        <dbReference type="Proteomes" id="UP000475214"/>
    </source>
</evidence>
<dbReference type="AlphaFoldDB" id="A0A6L9SC58"/>
<dbReference type="GO" id="GO:0016787">
    <property type="term" value="F:hydrolase activity"/>
    <property type="evidence" value="ECO:0007669"/>
    <property type="project" value="UniProtKB-KW"/>
</dbReference>
<dbReference type="Proteomes" id="UP000475214">
    <property type="component" value="Unassembled WGS sequence"/>
</dbReference>
<feature type="domain" description="SGNH hydrolase-type esterase" evidence="1">
    <location>
        <begin position="6"/>
        <end position="179"/>
    </location>
</feature>
<dbReference type="RefSeq" id="WP_163741738.1">
    <property type="nucleotide sequence ID" value="NZ_JAAGOA010000017.1"/>
</dbReference>
<sequence>MRLVSIGDSFTEGVGDERDDGSVRGWADFVATGLAISEGAPIEYANLAIRGKLMEPIVREQLEPALALEPTMLTFNGGGNDMIRHRANLNRMVTLTEHVITRCLDAGVRPVILSGGDPTRNLPLGRWVRPVGNRLTAAVREMTTRYDVPFADNWSDPELRHPAYWCEDRLHLNASGHRRVAARVLQTLGALPPEEWMTPLTTAIAPPSRMEKVTYYRRYVLPWIGRRLTGRSSGDGRYPKYAQWRTVEPRLAD</sequence>
<dbReference type="CDD" id="cd01832">
    <property type="entry name" value="SGNH_hydrolase_like_1"/>
    <property type="match status" value="1"/>
</dbReference>
<dbReference type="InterPro" id="IPR053140">
    <property type="entry name" value="GDSL_Rv0518-like"/>
</dbReference>
<dbReference type="Pfam" id="PF13472">
    <property type="entry name" value="Lipase_GDSL_2"/>
    <property type="match status" value="1"/>
</dbReference>
<dbReference type="InterPro" id="IPR036514">
    <property type="entry name" value="SGNH_hydro_sf"/>
</dbReference>
<evidence type="ECO:0000259" key="1">
    <source>
        <dbReference type="Pfam" id="PF13472"/>
    </source>
</evidence>
<comment type="caution">
    <text evidence="2">The sequence shown here is derived from an EMBL/GenBank/DDBJ whole genome shotgun (WGS) entry which is preliminary data.</text>
</comment>
<dbReference type="InterPro" id="IPR013830">
    <property type="entry name" value="SGNH_hydro"/>
</dbReference>
<dbReference type="EMBL" id="JAAGOA010000017">
    <property type="protein sequence ID" value="NEE02816.1"/>
    <property type="molecule type" value="Genomic_DNA"/>
</dbReference>
<protein>
    <submittedName>
        <fullName evidence="2">SGNH/GDSL hydrolase family protein</fullName>
    </submittedName>
</protein>
<dbReference type="PANTHER" id="PTHR43784">
    <property type="entry name" value="GDSL-LIKE LIPASE/ACYLHYDROLASE, PUTATIVE (AFU_ORTHOLOGUE AFUA_2G00820)-RELATED"/>
    <property type="match status" value="1"/>
</dbReference>
<evidence type="ECO:0000313" key="2">
    <source>
        <dbReference type="EMBL" id="NEE02816.1"/>
    </source>
</evidence>
<dbReference type="Gene3D" id="3.40.50.1110">
    <property type="entry name" value="SGNH hydrolase"/>
    <property type="match status" value="1"/>
</dbReference>